<dbReference type="PROSITE" id="PS50977">
    <property type="entry name" value="HTH_TETR_2"/>
    <property type="match status" value="1"/>
</dbReference>
<dbReference type="Pfam" id="PF00440">
    <property type="entry name" value="TetR_N"/>
    <property type="match status" value="1"/>
</dbReference>
<evidence type="ECO:0000313" key="8">
    <source>
        <dbReference type="Proteomes" id="UP000095463"/>
    </source>
</evidence>
<feature type="DNA-binding region" description="H-T-H motif" evidence="4">
    <location>
        <begin position="44"/>
        <end position="63"/>
    </location>
</feature>
<dbReference type="PANTHER" id="PTHR30055">
    <property type="entry name" value="HTH-TYPE TRANSCRIPTIONAL REGULATOR RUTR"/>
    <property type="match status" value="1"/>
</dbReference>
<evidence type="ECO:0000256" key="5">
    <source>
        <dbReference type="SAM" id="MobiDB-lite"/>
    </source>
</evidence>
<evidence type="ECO:0000256" key="4">
    <source>
        <dbReference type="PROSITE-ProRule" id="PRU00335"/>
    </source>
</evidence>
<dbReference type="OrthoDB" id="9808189at2"/>
<dbReference type="EMBL" id="LAJE02000357">
    <property type="protein sequence ID" value="OEO28768.1"/>
    <property type="molecule type" value="Genomic_DNA"/>
</dbReference>
<keyword evidence="2 4" id="KW-0238">DNA-binding</keyword>
<proteinExistence type="predicted"/>
<feature type="domain" description="HTH tetR-type" evidence="6">
    <location>
        <begin position="21"/>
        <end position="81"/>
    </location>
</feature>
<comment type="caution">
    <text evidence="7">The sequence shown here is derived from an EMBL/GenBank/DDBJ whole genome shotgun (WGS) entry which is preliminary data.</text>
</comment>
<dbReference type="GO" id="GO:0000976">
    <property type="term" value="F:transcription cis-regulatory region binding"/>
    <property type="evidence" value="ECO:0007669"/>
    <property type="project" value="TreeGrafter"/>
</dbReference>
<keyword evidence="1" id="KW-0805">Transcription regulation</keyword>
<dbReference type="InterPro" id="IPR041674">
    <property type="entry name" value="TetR_C_22"/>
</dbReference>
<dbReference type="Gene3D" id="1.10.357.10">
    <property type="entry name" value="Tetracycline Repressor, domain 2"/>
    <property type="match status" value="1"/>
</dbReference>
<dbReference type="PRINTS" id="PR00455">
    <property type="entry name" value="HTHTETR"/>
</dbReference>
<dbReference type="Pfam" id="PF17928">
    <property type="entry name" value="TetR_C_22"/>
    <property type="match status" value="1"/>
</dbReference>
<dbReference type="PANTHER" id="PTHR30055:SF234">
    <property type="entry name" value="HTH-TYPE TRANSCRIPTIONAL REGULATOR BETI"/>
    <property type="match status" value="1"/>
</dbReference>
<keyword evidence="3" id="KW-0804">Transcription</keyword>
<feature type="compositionally biased region" description="Low complexity" evidence="5">
    <location>
        <begin position="1"/>
        <end position="15"/>
    </location>
</feature>
<dbReference type="RefSeq" id="WP_069911944.1">
    <property type="nucleotide sequence ID" value="NZ_LAJE02000357.1"/>
</dbReference>
<protein>
    <submittedName>
        <fullName evidence="7">TetR family transcriptional regulator</fullName>
    </submittedName>
</protein>
<reference evidence="7 8" key="1">
    <citation type="journal article" date="2015" name="Genome Announc.">
        <title>Genome Assemblies of Three Soil-Associated Devosia species: D. insulae, D. limi, and D. soli.</title>
        <authorList>
            <person name="Hassan Y.I."/>
            <person name="Lepp D."/>
            <person name="Zhou T."/>
        </authorList>
    </citation>
    <scope>NUCLEOTIDE SEQUENCE [LARGE SCALE GENOMIC DNA]</scope>
    <source>
        <strain evidence="7 8">DS-56</strain>
    </source>
</reference>
<dbReference type="AlphaFoldDB" id="A0A1E5XJK1"/>
<dbReference type="Proteomes" id="UP000095463">
    <property type="component" value="Unassembled WGS sequence"/>
</dbReference>
<accession>A0A1E5XJK1</accession>
<name>A0A1E5XJK1_9HYPH</name>
<evidence type="ECO:0000256" key="2">
    <source>
        <dbReference type="ARBA" id="ARBA00023125"/>
    </source>
</evidence>
<dbReference type="InterPro" id="IPR050109">
    <property type="entry name" value="HTH-type_TetR-like_transc_reg"/>
</dbReference>
<organism evidence="7 8">
    <name type="scientific">Devosia insulae DS-56</name>
    <dbReference type="NCBI Taxonomy" id="1116389"/>
    <lineage>
        <taxon>Bacteria</taxon>
        <taxon>Pseudomonadati</taxon>
        <taxon>Pseudomonadota</taxon>
        <taxon>Alphaproteobacteria</taxon>
        <taxon>Hyphomicrobiales</taxon>
        <taxon>Devosiaceae</taxon>
        <taxon>Devosia</taxon>
    </lineage>
</organism>
<dbReference type="GO" id="GO:0003700">
    <property type="term" value="F:DNA-binding transcription factor activity"/>
    <property type="evidence" value="ECO:0007669"/>
    <property type="project" value="TreeGrafter"/>
</dbReference>
<dbReference type="InterPro" id="IPR009057">
    <property type="entry name" value="Homeodomain-like_sf"/>
</dbReference>
<dbReference type="InterPro" id="IPR001647">
    <property type="entry name" value="HTH_TetR"/>
</dbReference>
<keyword evidence="8" id="KW-1185">Reference proteome</keyword>
<gene>
    <name evidence="7" type="ORF">VW23_003185</name>
</gene>
<sequence length="207" mass="22350">MAEAAETTAPARRTPQQQRSRERVERILNAAKGLIERSGSDAMKMGELAVAAEISIGSLYQYFPDKAAVIGALAERYNEEGRACIRDGLAGVGDAPGFRQAFGELIDIYYGLFLAEPVMRDIWSGTQADKSLHGIDLADSHENGALVGAVLQRIYPDADPAQLLNRATLVMYLGSASMRLAISVGREEGDAYVANFKRMAIAELLGD</sequence>
<evidence type="ECO:0000256" key="1">
    <source>
        <dbReference type="ARBA" id="ARBA00023015"/>
    </source>
</evidence>
<feature type="region of interest" description="Disordered" evidence="5">
    <location>
        <begin position="1"/>
        <end position="22"/>
    </location>
</feature>
<evidence type="ECO:0000313" key="7">
    <source>
        <dbReference type="EMBL" id="OEO28768.1"/>
    </source>
</evidence>
<evidence type="ECO:0000259" key="6">
    <source>
        <dbReference type="PROSITE" id="PS50977"/>
    </source>
</evidence>
<dbReference type="SUPFAM" id="SSF46689">
    <property type="entry name" value="Homeodomain-like"/>
    <property type="match status" value="1"/>
</dbReference>
<evidence type="ECO:0000256" key="3">
    <source>
        <dbReference type="ARBA" id="ARBA00023163"/>
    </source>
</evidence>